<dbReference type="Gene3D" id="3.40.50.150">
    <property type="entry name" value="Vaccinia Virus protein VP39"/>
    <property type="match status" value="1"/>
</dbReference>
<feature type="domain" description="FAD-binding PCMH-type" evidence="5">
    <location>
        <begin position="305"/>
        <end position="491"/>
    </location>
</feature>
<dbReference type="Pfam" id="PF01565">
    <property type="entry name" value="FAD_binding_4"/>
    <property type="match status" value="1"/>
</dbReference>
<evidence type="ECO:0000313" key="7">
    <source>
        <dbReference type="Proteomes" id="UP001303889"/>
    </source>
</evidence>
<dbReference type="AlphaFoldDB" id="A0AAN6RTQ0"/>
<dbReference type="GO" id="GO:0005737">
    <property type="term" value="C:cytoplasm"/>
    <property type="evidence" value="ECO:0007669"/>
    <property type="project" value="InterPro"/>
</dbReference>
<keyword evidence="3" id="KW-0274">FAD</keyword>
<proteinExistence type="inferred from homology"/>
<dbReference type="Gene3D" id="3.40.50.2020">
    <property type="match status" value="1"/>
</dbReference>
<dbReference type="InterPro" id="IPR036318">
    <property type="entry name" value="FAD-bd_PCMH-like_sf"/>
</dbReference>
<evidence type="ECO:0000313" key="6">
    <source>
        <dbReference type="EMBL" id="KAK3902148.1"/>
    </source>
</evidence>
<dbReference type="InterPro" id="IPR029057">
    <property type="entry name" value="PRTase-like"/>
</dbReference>
<organism evidence="6 7">
    <name type="scientific">Staphylotrichum tortipilum</name>
    <dbReference type="NCBI Taxonomy" id="2831512"/>
    <lineage>
        <taxon>Eukaryota</taxon>
        <taxon>Fungi</taxon>
        <taxon>Dikarya</taxon>
        <taxon>Ascomycota</taxon>
        <taxon>Pezizomycotina</taxon>
        <taxon>Sordariomycetes</taxon>
        <taxon>Sordariomycetidae</taxon>
        <taxon>Sordariales</taxon>
        <taxon>Chaetomiaceae</taxon>
        <taxon>Staphylotrichum</taxon>
    </lineage>
</organism>
<dbReference type="SUPFAM" id="SSF53271">
    <property type="entry name" value="PRTase-like"/>
    <property type="match status" value="1"/>
</dbReference>
<dbReference type="InterPro" id="IPR050416">
    <property type="entry name" value="FAD-linked_Oxidoreductase"/>
</dbReference>
<keyword evidence="2" id="KW-0285">Flavoprotein</keyword>
<reference evidence="6" key="1">
    <citation type="journal article" date="2023" name="Mol. Phylogenet. Evol.">
        <title>Genome-scale phylogeny and comparative genomics of the fungal order Sordariales.</title>
        <authorList>
            <person name="Hensen N."/>
            <person name="Bonometti L."/>
            <person name="Westerberg I."/>
            <person name="Brannstrom I.O."/>
            <person name="Guillou S."/>
            <person name="Cros-Aarteil S."/>
            <person name="Calhoun S."/>
            <person name="Haridas S."/>
            <person name="Kuo A."/>
            <person name="Mondo S."/>
            <person name="Pangilinan J."/>
            <person name="Riley R."/>
            <person name="LaButti K."/>
            <person name="Andreopoulos B."/>
            <person name="Lipzen A."/>
            <person name="Chen C."/>
            <person name="Yan M."/>
            <person name="Daum C."/>
            <person name="Ng V."/>
            <person name="Clum A."/>
            <person name="Steindorff A."/>
            <person name="Ohm R.A."/>
            <person name="Martin F."/>
            <person name="Silar P."/>
            <person name="Natvig D.O."/>
            <person name="Lalanne C."/>
            <person name="Gautier V."/>
            <person name="Ament-Velasquez S.L."/>
            <person name="Kruys A."/>
            <person name="Hutchinson M.I."/>
            <person name="Powell A.J."/>
            <person name="Barry K."/>
            <person name="Miller A.N."/>
            <person name="Grigoriev I.V."/>
            <person name="Debuchy R."/>
            <person name="Gladieux P."/>
            <person name="Hiltunen Thoren M."/>
            <person name="Johannesson H."/>
        </authorList>
    </citation>
    <scope>NUCLEOTIDE SEQUENCE</scope>
    <source>
        <strain evidence="6">CBS 103.79</strain>
    </source>
</reference>
<comment type="caution">
    <text evidence="6">The sequence shown here is derived from an EMBL/GenBank/DDBJ whole genome shotgun (WGS) entry which is preliminary data.</text>
</comment>
<protein>
    <recommendedName>
        <fullName evidence="5">FAD-binding PCMH-type domain-containing protein</fullName>
    </recommendedName>
</protein>
<dbReference type="CDD" id="cd06223">
    <property type="entry name" value="PRTases_typeI"/>
    <property type="match status" value="1"/>
</dbReference>
<accession>A0AAN6RTQ0</accession>
<dbReference type="InterPro" id="IPR005919">
    <property type="entry name" value="Pmev_kin_anim"/>
</dbReference>
<sequence>MATLDSLQQALVQKTTASPVNQRLTDGQYDKGFDILANGPGWMTYQDFIIPQLTQLLTPLFASRLHLSILEVGPGPKSVLGYLPAQQRNQIYRYVAFEPNDVFASSLEGWLRDSSNGTVIPLPCLERPPKIHRRPFGPETNLDGAKDGAGERFDVVLFCHSMYGMQPKEKFIHRALELLVGLPREGLVVVFHRDSLRLDGLVCHRTASFPTGLVRVASDSDDTLDRFAAFIAGFDPRDDTLKAVWRGVCRRLGGGHGEPHNQPLLTFSAPEVMMAFTQHATTLPELLAEVPAAEAGRIVKNREARRHRPAAIVRPHEIRHIQSCVRWALRNKTKLTTIGGGHSGHCVWPGVVAVDLGAFDRVHVVTPAGELESEPLVVAEAGSTTGEIIRKAMAAGLSVPLGARPSVGAGLWLQGGIGHLARVHGLACDAIVGAVVVSVESGAVLCVGRVPSEHRPHGSVSVEELDLLWALKGAGTNFGIVVSVAFKACAAPTYSVRNWIVPLIDSREALRKLSEFDELVTRGLSRNCAADAYLYWDNGQLHLGVTTFDTSTEAGGIETHRGFRELLGPQASFDTMDSVRAFGAEMYMSGMHGGHSGGKTSSFKRCMFLKGVGQVNVGERLVAAVQTRPTPRCYLHLLHGRGAVRDVPADSTAFGCRDWDFACVITGVWPRDQDGTAVEAATVRWVYHVAEQLLPLSCGAYGADLGPDPRDAVLAARAFGRNLPRLARLKRDMDPQDVLAFACPLPAEPMEPKLIILVTGDNGAGKDYCADIWVSVFADQNIRASAVSISEATKREYAAASGTDLDRLLQDRDYKEQHRPELTAFFQAQVRRDPKLPERHFLDTVGLQAAGMDVLLITGMRDEAPVATFSALAPSSKLVQVRITRTPFGSSHPPALTFLNITPGDSEAQTFATTYLLPRFSPSLDRLAALARPIPSFPQPGIQFRHVLNIAQHRDGLAMCASLLQDHLPGDWAQAAAIVCVEVGGFVFAAALATKTGLPLALVRGKGRLPPPTVRVGREASHISAISVVVTKDIEMEAGVVPKEGWVVVVDDVLATGETLCAVLRLLHEVGVKRDRVVVLVVAEFPVHRGREKLRREGFGGVEVHTLLVFDGM</sequence>
<keyword evidence="7" id="KW-1185">Reference proteome</keyword>
<dbReference type="GO" id="GO:0016491">
    <property type="term" value="F:oxidoreductase activity"/>
    <property type="evidence" value="ECO:0007669"/>
    <property type="project" value="UniProtKB-KW"/>
</dbReference>
<dbReference type="EMBL" id="MU855529">
    <property type="protein sequence ID" value="KAK3902148.1"/>
    <property type="molecule type" value="Genomic_DNA"/>
</dbReference>
<dbReference type="InterPro" id="IPR027417">
    <property type="entry name" value="P-loop_NTPase"/>
</dbReference>
<evidence type="ECO:0000256" key="3">
    <source>
        <dbReference type="ARBA" id="ARBA00022827"/>
    </source>
</evidence>
<evidence type="ECO:0000256" key="1">
    <source>
        <dbReference type="ARBA" id="ARBA00005466"/>
    </source>
</evidence>
<dbReference type="Pfam" id="PF04275">
    <property type="entry name" value="P-mevalo_kinase"/>
    <property type="match status" value="1"/>
</dbReference>
<dbReference type="Proteomes" id="UP001303889">
    <property type="component" value="Unassembled WGS sequence"/>
</dbReference>
<evidence type="ECO:0000256" key="4">
    <source>
        <dbReference type="ARBA" id="ARBA00023002"/>
    </source>
</evidence>
<comment type="similarity">
    <text evidence="1">Belongs to the oxygen-dependent FAD-linked oxidoreductase family.</text>
</comment>
<dbReference type="InterPro" id="IPR006094">
    <property type="entry name" value="Oxid_FAD_bind_N"/>
</dbReference>
<dbReference type="PROSITE" id="PS51387">
    <property type="entry name" value="FAD_PCMH"/>
    <property type="match status" value="1"/>
</dbReference>
<dbReference type="SUPFAM" id="SSF56176">
    <property type="entry name" value="FAD-binding/transporter-associated domain-like"/>
    <property type="match status" value="1"/>
</dbReference>
<dbReference type="Pfam" id="PF00156">
    <property type="entry name" value="Pribosyltran"/>
    <property type="match status" value="1"/>
</dbReference>
<dbReference type="GO" id="GO:0071949">
    <property type="term" value="F:FAD binding"/>
    <property type="evidence" value="ECO:0007669"/>
    <property type="project" value="InterPro"/>
</dbReference>
<dbReference type="InterPro" id="IPR016166">
    <property type="entry name" value="FAD-bd_PCMH"/>
</dbReference>
<keyword evidence="4" id="KW-0560">Oxidoreductase</keyword>
<evidence type="ECO:0000259" key="5">
    <source>
        <dbReference type="PROSITE" id="PS51387"/>
    </source>
</evidence>
<dbReference type="GO" id="GO:0006695">
    <property type="term" value="P:cholesterol biosynthetic process"/>
    <property type="evidence" value="ECO:0007669"/>
    <property type="project" value="InterPro"/>
</dbReference>
<dbReference type="Gene3D" id="3.30.465.10">
    <property type="match status" value="1"/>
</dbReference>
<dbReference type="Gene3D" id="3.40.462.20">
    <property type="match status" value="1"/>
</dbReference>
<dbReference type="Gene3D" id="3.40.50.300">
    <property type="entry name" value="P-loop containing nucleotide triphosphate hydrolases"/>
    <property type="match status" value="1"/>
</dbReference>
<dbReference type="GO" id="GO:0004631">
    <property type="term" value="F:phosphomevalonate kinase activity"/>
    <property type="evidence" value="ECO:0007669"/>
    <property type="project" value="InterPro"/>
</dbReference>
<evidence type="ECO:0000256" key="2">
    <source>
        <dbReference type="ARBA" id="ARBA00022630"/>
    </source>
</evidence>
<dbReference type="InterPro" id="IPR000836">
    <property type="entry name" value="PRTase_dom"/>
</dbReference>
<dbReference type="PANTHER" id="PTHR42973">
    <property type="entry name" value="BINDING OXIDOREDUCTASE, PUTATIVE (AFU_ORTHOLOGUE AFUA_1G17690)-RELATED"/>
    <property type="match status" value="1"/>
</dbReference>
<dbReference type="InterPro" id="IPR029063">
    <property type="entry name" value="SAM-dependent_MTases_sf"/>
</dbReference>
<dbReference type="InterPro" id="IPR016169">
    <property type="entry name" value="FAD-bd_PCMH_sub2"/>
</dbReference>
<dbReference type="PANTHER" id="PTHR42973:SF25">
    <property type="entry name" value="PHOSPHOMEVALONATE KINASE"/>
    <property type="match status" value="1"/>
</dbReference>
<gene>
    <name evidence="6" type="ORF">C8A05DRAFT_15745</name>
</gene>
<reference evidence="6" key="2">
    <citation type="submission" date="2023-05" db="EMBL/GenBank/DDBJ databases">
        <authorList>
            <consortium name="Lawrence Berkeley National Laboratory"/>
            <person name="Steindorff A."/>
            <person name="Hensen N."/>
            <person name="Bonometti L."/>
            <person name="Westerberg I."/>
            <person name="Brannstrom I.O."/>
            <person name="Guillou S."/>
            <person name="Cros-Aarteil S."/>
            <person name="Calhoun S."/>
            <person name="Haridas S."/>
            <person name="Kuo A."/>
            <person name="Mondo S."/>
            <person name="Pangilinan J."/>
            <person name="Riley R."/>
            <person name="Labutti K."/>
            <person name="Andreopoulos B."/>
            <person name="Lipzen A."/>
            <person name="Chen C."/>
            <person name="Yanf M."/>
            <person name="Daum C."/>
            <person name="Ng V."/>
            <person name="Clum A."/>
            <person name="Ohm R."/>
            <person name="Martin F."/>
            <person name="Silar P."/>
            <person name="Natvig D."/>
            <person name="Lalanne C."/>
            <person name="Gautier V."/>
            <person name="Ament-Velasquez S.L."/>
            <person name="Kruys A."/>
            <person name="Hutchinson M.I."/>
            <person name="Powell A.J."/>
            <person name="Barry K."/>
            <person name="Miller A.N."/>
            <person name="Grigoriev I.V."/>
            <person name="Debuchy R."/>
            <person name="Gladieux P."/>
            <person name="Thoren M.H."/>
            <person name="Johannesson H."/>
        </authorList>
    </citation>
    <scope>NUCLEOTIDE SEQUENCE</scope>
    <source>
        <strain evidence="6">CBS 103.79</strain>
    </source>
</reference>
<name>A0AAN6RTQ0_9PEZI</name>